<dbReference type="GO" id="GO:0043138">
    <property type="term" value="F:3'-5' DNA helicase activity"/>
    <property type="evidence" value="ECO:0007669"/>
    <property type="project" value="UniProtKB-EC"/>
</dbReference>
<feature type="region of interest" description="Disordered" evidence="22">
    <location>
        <begin position="1"/>
        <end position="20"/>
    </location>
</feature>
<comment type="subcellular location">
    <subcellularLocation>
        <location evidence="2">Chromosome</location>
    </subcellularLocation>
    <subcellularLocation>
        <location evidence="1">Nucleus</location>
    </subcellularLocation>
</comment>
<accession>A0A6P8SCM9</accession>
<evidence type="ECO:0000313" key="26">
    <source>
        <dbReference type="RefSeq" id="XP_033813907.1"/>
    </source>
</evidence>
<evidence type="ECO:0000256" key="9">
    <source>
        <dbReference type="ARBA" id="ARBA00022801"/>
    </source>
</evidence>
<evidence type="ECO:0000256" key="3">
    <source>
        <dbReference type="ARBA" id="ARBA00004906"/>
    </source>
</evidence>
<evidence type="ECO:0000256" key="1">
    <source>
        <dbReference type="ARBA" id="ARBA00004123"/>
    </source>
</evidence>
<keyword evidence="9" id="KW-0378">Hydrolase</keyword>
<keyword evidence="5" id="KW-0158">Chromosome</keyword>
<dbReference type="CDD" id="cd22095">
    <property type="entry name" value="F-box_FBXO18"/>
    <property type="match status" value="1"/>
</dbReference>
<evidence type="ECO:0000256" key="7">
    <source>
        <dbReference type="ARBA" id="ARBA00022763"/>
    </source>
</evidence>
<evidence type="ECO:0000256" key="10">
    <source>
        <dbReference type="ARBA" id="ARBA00022806"/>
    </source>
</evidence>
<sequence>MEREGAVKPEAIDELQSNGGLLEEDFAEFFDGDVEVDSSEPPPTGKRLFSSRWDSGQDMGHVGWGRDAKKPYMSCSSQLSSAWRTVTEEMDGEDEPINMCYGLLGTSCFELASQGHVGQLPDELLMRIFAFLPVVDIYQSIILVCRRWRDIVNDPLFIPWKKLYHQFIGSETEAVQKIEEILTRNRITKQDDLCVLNLLRFIAALKYIRSMDPEAVIRCLKDHRLYVVAEACITQRLPDLGNSAEPVNVWAVVAAIILFSDCVLDVQKLLDCLRRPSSTLALSEVTELLYCLATLLYAMRRKDINISNSDALRHSVAWRYQQGQGFSSVLSLKNGINFRPKIQYNVFYCLNLLEHAGPFWEGTSSEQSSSAYGKTCFGSVLEKKLTHEQTLILNHDVAPGEVAKIMAFAGTGKTFTLMKYAEKRPKLKFLYVAFNRSIVDQARRIFPSNVVCKTFHALAFAFVGKLYRHKMIPKITPFVVNFVLPKGKAGFIRAKMVAQTLETFFASADEAISTEHVPIWCKNNLGQKVLVSPQDKSSAAQEAEKIWKKMQLLNETRQEAYRMTHDGYLKLWQLERPRLPSYNAIFVDEAQDCTPAIIDIVVSQPCGKIFVGDPHQQIYSFRGAVSALCQVQHTRVFYLTQSFRFGAEIAYVGATILDICKNVKHKTLVGVNKEGGIRSNVPGQAALLSRTNACVFGEAVKVTEGEQPARIHLIGGPKHFGLDRILDIWVLLQPEEERKKKNLFIKDPFIKMWANRGGFGALKQYAANAEDKELEAKITVVEKYNVRIPELVNRLYASHIQDPEFADFILGTVHKAKGMEFETVHVSDDFVKVPCARHNIQRLHFRVDLYAEDEWNLLYVAVTRAKKHLMITKSIENILTLAGEYFLRPELMRSVLEQEKCICAVRECSNAVPEESLLAMKKLPITYSDMKEDKGGYLCHACVDQRLGPMTYLLTTPELVKSMESTTENLVIPWHIAQLLEEI</sequence>
<evidence type="ECO:0000256" key="21">
    <source>
        <dbReference type="ARBA" id="ARBA00079567"/>
    </source>
</evidence>
<evidence type="ECO:0000256" key="19">
    <source>
        <dbReference type="ARBA" id="ARBA00071173"/>
    </source>
</evidence>
<evidence type="ECO:0000256" key="6">
    <source>
        <dbReference type="ARBA" id="ARBA00022741"/>
    </source>
</evidence>
<dbReference type="RefSeq" id="XP_033813907.1">
    <property type="nucleotide sequence ID" value="XM_033958016.1"/>
</dbReference>
<feature type="domain" description="F-box" evidence="23">
    <location>
        <begin position="114"/>
        <end position="163"/>
    </location>
</feature>
<dbReference type="Pfam" id="PF00580">
    <property type="entry name" value="UvrD-helicase"/>
    <property type="match status" value="1"/>
</dbReference>
<evidence type="ECO:0000256" key="18">
    <source>
        <dbReference type="ARBA" id="ARBA00048988"/>
    </source>
</evidence>
<keyword evidence="24" id="KW-1185">Reference proteome</keyword>
<dbReference type="GO" id="GO:0031297">
    <property type="term" value="P:replication fork processing"/>
    <property type="evidence" value="ECO:0007669"/>
    <property type="project" value="TreeGrafter"/>
</dbReference>
<dbReference type="Pfam" id="PF12937">
    <property type="entry name" value="F-box-like"/>
    <property type="match status" value="1"/>
</dbReference>
<evidence type="ECO:0000259" key="23">
    <source>
        <dbReference type="PROSITE" id="PS50181"/>
    </source>
</evidence>
<reference evidence="25 26" key="1">
    <citation type="submission" date="2025-04" db="UniProtKB">
        <authorList>
            <consortium name="RefSeq"/>
        </authorList>
    </citation>
    <scope>IDENTIFICATION</scope>
</reference>
<evidence type="ECO:0000313" key="24">
    <source>
        <dbReference type="Proteomes" id="UP000515159"/>
    </source>
</evidence>
<evidence type="ECO:0000256" key="22">
    <source>
        <dbReference type="SAM" id="MobiDB-lite"/>
    </source>
</evidence>
<keyword evidence="10 25" id="KW-0347">Helicase</keyword>
<feature type="region of interest" description="Disordered" evidence="22">
    <location>
        <begin position="32"/>
        <end position="51"/>
    </location>
</feature>
<dbReference type="RefSeq" id="XP_033813906.1">
    <property type="nucleotide sequence ID" value="XM_033958015.1"/>
</dbReference>
<keyword evidence="11" id="KW-0067">ATP-binding</keyword>
<dbReference type="SMART" id="SM00256">
    <property type="entry name" value="FBOX"/>
    <property type="match status" value="1"/>
</dbReference>
<dbReference type="Gene3D" id="1.20.1280.50">
    <property type="match status" value="1"/>
</dbReference>
<keyword evidence="8" id="KW-0833">Ubl conjugation pathway</keyword>
<dbReference type="GO" id="GO:0003677">
    <property type="term" value="F:DNA binding"/>
    <property type="evidence" value="ECO:0007669"/>
    <property type="project" value="UniProtKB-KW"/>
</dbReference>
<dbReference type="CDD" id="cd18786">
    <property type="entry name" value="SF1_C"/>
    <property type="match status" value="1"/>
</dbReference>
<dbReference type="InterPro" id="IPR036047">
    <property type="entry name" value="F-box-like_dom_sf"/>
</dbReference>
<evidence type="ECO:0000256" key="5">
    <source>
        <dbReference type="ARBA" id="ARBA00022454"/>
    </source>
</evidence>
<evidence type="ECO:0000256" key="17">
    <source>
        <dbReference type="ARBA" id="ARBA00034808"/>
    </source>
</evidence>
<evidence type="ECO:0000313" key="25">
    <source>
        <dbReference type="RefSeq" id="XP_033813906.1"/>
    </source>
</evidence>
<dbReference type="InterPro" id="IPR014017">
    <property type="entry name" value="DNA_helicase_UvrD-like_C"/>
</dbReference>
<dbReference type="KEGG" id="gsh:117366545"/>
<evidence type="ECO:0000256" key="20">
    <source>
        <dbReference type="ARBA" id="ARBA00075040"/>
    </source>
</evidence>
<dbReference type="Gene3D" id="3.40.50.300">
    <property type="entry name" value="P-loop containing nucleotide triphosphate hydrolases"/>
    <property type="match status" value="2"/>
</dbReference>
<evidence type="ECO:0000256" key="11">
    <source>
        <dbReference type="ARBA" id="ARBA00022840"/>
    </source>
</evidence>
<keyword evidence="12" id="KW-0238">DNA-binding</keyword>
<dbReference type="InterPro" id="IPR027417">
    <property type="entry name" value="P-loop_NTPase"/>
</dbReference>
<protein>
    <recommendedName>
        <fullName evidence="19">F-box DNA helicase 1</fullName>
        <ecNumber evidence="17">5.6.2.4</ecNumber>
    </recommendedName>
    <alternativeName>
        <fullName evidence="21">DNA 3'-5' helicase 1</fullName>
    </alternativeName>
    <alternativeName>
        <fullName evidence="20">F-box only protein 18</fullName>
    </alternativeName>
</protein>
<evidence type="ECO:0000256" key="14">
    <source>
        <dbReference type="ARBA" id="ARBA00023235"/>
    </source>
</evidence>
<dbReference type="GO" id="GO:0005694">
    <property type="term" value="C:chromosome"/>
    <property type="evidence" value="ECO:0007669"/>
    <property type="project" value="UniProtKB-SubCell"/>
</dbReference>
<comment type="pathway">
    <text evidence="3">Protein modification; protein ubiquitination.</text>
</comment>
<dbReference type="FunFam" id="1.20.1280.50:FF:000011">
    <property type="entry name" value="F-box DNA helicase 1"/>
    <property type="match status" value="1"/>
</dbReference>
<dbReference type="GO" id="GO:0000724">
    <property type="term" value="P:double-strand break repair via homologous recombination"/>
    <property type="evidence" value="ECO:0007669"/>
    <property type="project" value="TreeGrafter"/>
</dbReference>
<dbReference type="AlphaFoldDB" id="A0A6P8SCM9"/>
<dbReference type="PANTHER" id="PTHR11070:SF30">
    <property type="entry name" value="F-BOX DNA HELICASE 1"/>
    <property type="match status" value="1"/>
</dbReference>
<comment type="similarity">
    <text evidence="4">Belongs to the helicase family. UvrD subfamily.</text>
</comment>
<keyword evidence="13" id="KW-0234">DNA repair</keyword>
<dbReference type="GeneID" id="117366545"/>
<dbReference type="InterPro" id="IPR001810">
    <property type="entry name" value="F-box_dom"/>
</dbReference>
<evidence type="ECO:0000256" key="8">
    <source>
        <dbReference type="ARBA" id="ARBA00022786"/>
    </source>
</evidence>
<dbReference type="Pfam" id="PF13361">
    <property type="entry name" value="UvrD_C"/>
    <property type="match status" value="1"/>
</dbReference>
<evidence type="ECO:0000256" key="12">
    <source>
        <dbReference type="ARBA" id="ARBA00023125"/>
    </source>
</evidence>
<dbReference type="GO" id="GO:0016787">
    <property type="term" value="F:hydrolase activity"/>
    <property type="evidence" value="ECO:0007669"/>
    <property type="project" value="UniProtKB-KW"/>
</dbReference>
<evidence type="ECO:0000256" key="13">
    <source>
        <dbReference type="ARBA" id="ARBA00023204"/>
    </source>
</evidence>
<dbReference type="InterPro" id="IPR000212">
    <property type="entry name" value="DNA_helicase_UvrD/REP"/>
</dbReference>
<gene>
    <name evidence="25 26" type="primary">FBH1</name>
</gene>
<name>A0A6P8SCM9_GEOSA</name>
<evidence type="ECO:0000256" key="2">
    <source>
        <dbReference type="ARBA" id="ARBA00004286"/>
    </source>
</evidence>
<dbReference type="Proteomes" id="UP000515159">
    <property type="component" value="Chromosome 9"/>
</dbReference>
<dbReference type="SUPFAM" id="SSF81383">
    <property type="entry name" value="F-box domain"/>
    <property type="match status" value="1"/>
</dbReference>
<dbReference type="CTD" id="84893"/>
<keyword evidence="6" id="KW-0547">Nucleotide-binding</keyword>
<comment type="catalytic activity">
    <reaction evidence="18">
        <text>ATP + H2O = ADP + phosphate + H(+)</text>
        <dbReference type="Rhea" id="RHEA:13065"/>
        <dbReference type="ChEBI" id="CHEBI:15377"/>
        <dbReference type="ChEBI" id="CHEBI:15378"/>
        <dbReference type="ChEBI" id="CHEBI:30616"/>
        <dbReference type="ChEBI" id="CHEBI:43474"/>
        <dbReference type="ChEBI" id="CHEBI:456216"/>
        <dbReference type="EC" id="5.6.2.4"/>
    </reaction>
</comment>
<organism evidence="24 25">
    <name type="scientific">Geotrypetes seraphini</name>
    <name type="common">Gaboon caecilian</name>
    <name type="synonym">Caecilia seraphini</name>
    <dbReference type="NCBI Taxonomy" id="260995"/>
    <lineage>
        <taxon>Eukaryota</taxon>
        <taxon>Metazoa</taxon>
        <taxon>Chordata</taxon>
        <taxon>Craniata</taxon>
        <taxon>Vertebrata</taxon>
        <taxon>Euteleostomi</taxon>
        <taxon>Amphibia</taxon>
        <taxon>Gymnophiona</taxon>
        <taxon>Geotrypetes</taxon>
    </lineage>
</organism>
<evidence type="ECO:0000256" key="4">
    <source>
        <dbReference type="ARBA" id="ARBA00009922"/>
    </source>
</evidence>
<dbReference type="GO" id="GO:0005524">
    <property type="term" value="F:ATP binding"/>
    <property type="evidence" value="ECO:0007669"/>
    <property type="project" value="UniProtKB-KW"/>
</dbReference>
<keyword evidence="14" id="KW-0413">Isomerase</keyword>
<dbReference type="GO" id="GO:0005634">
    <property type="term" value="C:nucleus"/>
    <property type="evidence" value="ECO:0007669"/>
    <property type="project" value="UniProtKB-SubCell"/>
</dbReference>
<comment type="catalytic activity">
    <reaction evidence="16">
        <text>Couples ATP hydrolysis with the unwinding of duplex DNA by translocating in the 3'-5' direction.</text>
        <dbReference type="EC" id="5.6.2.4"/>
    </reaction>
</comment>
<feature type="compositionally biased region" description="Basic and acidic residues" evidence="22">
    <location>
        <begin position="1"/>
        <end position="11"/>
    </location>
</feature>
<dbReference type="OrthoDB" id="1470711at2759"/>
<proteinExistence type="inferred from homology"/>
<keyword evidence="7" id="KW-0227">DNA damage</keyword>
<keyword evidence="15" id="KW-0539">Nucleus</keyword>
<evidence type="ECO:0000256" key="15">
    <source>
        <dbReference type="ARBA" id="ARBA00023242"/>
    </source>
</evidence>
<dbReference type="InterPro" id="IPR014016">
    <property type="entry name" value="UvrD-like_ATP-bd"/>
</dbReference>
<dbReference type="EC" id="5.6.2.4" evidence="17"/>
<evidence type="ECO:0000256" key="16">
    <source>
        <dbReference type="ARBA" id="ARBA00034617"/>
    </source>
</evidence>
<dbReference type="PANTHER" id="PTHR11070">
    <property type="entry name" value="UVRD / RECB / PCRA DNA HELICASE FAMILY MEMBER"/>
    <property type="match status" value="1"/>
</dbReference>
<dbReference type="SUPFAM" id="SSF52540">
    <property type="entry name" value="P-loop containing nucleoside triphosphate hydrolases"/>
    <property type="match status" value="1"/>
</dbReference>
<dbReference type="PROSITE" id="PS50181">
    <property type="entry name" value="FBOX"/>
    <property type="match status" value="1"/>
</dbReference>